<name>A0A0H2RHD5_9AGAM</name>
<reference evidence="3 4" key="1">
    <citation type="submission" date="2015-04" db="EMBL/GenBank/DDBJ databases">
        <title>Complete genome sequence of Schizopora paradoxa KUC8140, a cosmopolitan wood degrader in East Asia.</title>
        <authorList>
            <consortium name="DOE Joint Genome Institute"/>
            <person name="Min B."/>
            <person name="Park H."/>
            <person name="Jang Y."/>
            <person name="Kim J.-J."/>
            <person name="Kim K.H."/>
            <person name="Pangilinan J."/>
            <person name="Lipzen A."/>
            <person name="Riley R."/>
            <person name="Grigoriev I.V."/>
            <person name="Spatafora J.W."/>
            <person name="Choi I.-G."/>
        </authorList>
    </citation>
    <scope>NUCLEOTIDE SEQUENCE [LARGE SCALE GENOMIC DNA]</scope>
    <source>
        <strain evidence="3 4">KUC8140</strain>
    </source>
</reference>
<dbReference type="InParanoid" id="A0A0H2RHD5"/>
<dbReference type="OrthoDB" id="3192989at2759"/>
<dbReference type="Pfam" id="PF18803">
    <property type="entry name" value="CxC2"/>
    <property type="match status" value="1"/>
</dbReference>
<dbReference type="PANTHER" id="PTHR33096">
    <property type="entry name" value="CXC2 DOMAIN-CONTAINING PROTEIN"/>
    <property type="match status" value="1"/>
</dbReference>
<accession>A0A0H2RHD5</accession>
<feature type="region of interest" description="Disordered" evidence="1">
    <location>
        <begin position="1"/>
        <end position="119"/>
    </location>
</feature>
<evidence type="ECO:0000313" key="4">
    <source>
        <dbReference type="Proteomes" id="UP000053477"/>
    </source>
</evidence>
<dbReference type="PANTHER" id="PTHR33096:SF1">
    <property type="entry name" value="CXC1-LIKE CYSTEINE CLUSTER ASSOCIATED WITH KDZ TRANSPOSASES DOMAIN-CONTAINING PROTEIN"/>
    <property type="match status" value="1"/>
</dbReference>
<proteinExistence type="predicted"/>
<feature type="domain" description="CxC2-like cysteine cluster KDZ transposase-associated" evidence="2">
    <location>
        <begin position="220"/>
        <end position="334"/>
    </location>
</feature>
<feature type="compositionally biased region" description="Pro residues" evidence="1">
    <location>
        <begin position="98"/>
        <end position="118"/>
    </location>
</feature>
<dbReference type="EMBL" id="KQ086011">
    <property type="protein sequence ID" value="KLO10987.1"/>
    <property type="molecule type" value="Genomic_DNA"/>
</dbReference>
<sequence length="682" mass="76193">MPPAARKIKDVVFEQKSTRRGLKFVPSTVLSTAKKPQASSATPPPPSSPPPSSTVSPRSESPKKRARYVSPESVNVEETGNNLWDDDMGPAGDNDSSPEPPSQEQLPPPPPPPPPFPQPEIIRAAIQAKQAKKSGNDTQSVLLDALANRDLIIHRLLSSEALPDGSVCYFCKKQSIEMFRCTTCIGRPITCKECCLGSHEHNPFHKIEKWADGYFQKTTLSNLGYTIHMGHHGASCPAIPGHHFSDTFKRYKDEDMVLVDKSGIWTYNVSWCNCLTRPAKRDQLLDMGLYPATFKSPKTAFTLQLMDYFYFDLLECQTPAANFYSKLRRLTDNVEPKAPPDRYRELMVAARQWYDIKAKIWAGVGHDPPSDDTRGRLTLFCAPCPQPGINLPPNWRELPSPKYIYRRQVNPDGNFGAPNMKTKNPGKEVYLNDGEGTFVERVPYKGHLEGTADVKEKTTCSNLKAVSNANANRKDLECTGVGGCVCARHGCVIPHSMVDFQKGEQQKNMDYCISNALSFNSEGLPEAAVIYDLACQWGVHFKSRLEKSTTMSVPPFEKLITAVGKFHLGSHVEKCFFRHSLNFVEGTGQVDGEIIETLWSGLNPISAMARSMTSAHRQEVMDAATRDWNWKKLTGVAQALATKWTNAVAGEKEAWDSFCELSSRFRFAIYRKSVQYEDFRPN</sequence>
<dbReference type="AlphaFoldDB" id="A0A0H2RHD5"/>
<feature type="compositionally biased region" description="Polar residues" evidence="1">
    <location>
        <begin position="72"/>
        <end position="82"/>
    </location>
</feature>
<feature type="compositionally biased region" description="Basic and acidic residues" evidence="1">
    <location>
        <begin position="7"/>
        <end position="17"/>
    </location>
</feature>
<dbReference type="Proteomes" id="UP000053477">
    <property type="component" value="Unassembled WGS sequence"/>
</dbReference>
<protein>
    <recommendedName>
        <fullName evidence="2">CxC2-like cysteine cluster KDZ transposase-associated domain-containing protein</fullName>
    </recommendedName>
</protein>
<dbReference type="Pfam" id="PF18758">
    <property type="entry name" value="KDZ"/>
    <property type="match status" value="1"/>
</dbReference>
<evidence type="ECO:0000256" key="1">
    <source>
        <dbReference type="SAM" id="MobiDB-lite"/>
    </source>
</evidence>
<keyword evidence="4" id="KW-1185">Reference proteome</keyword>
<dbReference type="InterPro" id="IPR040521">
    <property type="entry name" value="KDZ"/>
</dbReference>
<feature type="compositionally biased region" description="Pro residues" evidence="1">
    <location>
        <begin position="42"/>
        <end position="52"/>
    </location>
</feature>
<organism evidence="3 4">
    <name type="scientific">Schizopora paradoxa</name>
    <dbReference type="NCBI Taxonomy" id="27342"/>
    <lineage>
        <taxon>Eukaryota</taxon>
        <taxon>Fungi</taxon>
        <taxon>Dikarya</taxon>
        <taxon>Basidiomycota</taxon>
        <taxon>Agaricomycotina</taxon>
        <taxon>Agaricomycetes</taxon>
        <taxon>Hymenochaetales</taxon>
        <taxon>Schizoporaceae</taxon>
        <taxon>Schizopora</taxon>
    </lineage>
</organism>
<evidence type="ECO:0000259" key="2">
    <source>
        <dbReference type="Pfam" id="PF18803"/>
    </source>
</evidence>
<gene>
    <name evidence="3" type="ORF">SCHPADRAFT_942388</name>
</gene>
<dbReference type="InterPro" id="IPR041457">
    <property type="entry name" value="CxC2_KDZ-assoc"/>
</dbReference>
<evidence type="ECO:0000313" key="3">
    <source>
        <dbReference type="EMBL" id="KLO10987.1"/>
    </source>
</evidence>